<dbReference type="InterPro" id="IPR001242">
    <property type="entry name" value="Condensation_dom"/>
</dbReference>
<dbReference type="Proteomes" id="UP001151582">
    <property type="component" value="Unassembled WGS sequence"/>
</dbReference>
<reference evidence="2" key="1">
    <citation type="submission" date="2022-07" db="EMBL/GenBank/DDBJ databases">
        <title>Phylogenomic reconstructions and comparative analyses of Kickxellomycotina fungi.</title>
        <authorList>
            <person name="Reynolds N.K."/>
            <person name="Stajich J.E."/>
            <person name="Barry K."/>
            <person name="Grigoriev I.V."/>
            <person name="Crous P."/>
            <person name="Smith M.E."/>
        </authorList>
    </citation>
    <scope>NUCLEOTIDE SEQUENCE</scope>
    <source>
        <strain evidence="2">RSA 567</strain>
    </source>
</reference>
<keyword evidence="3" id="KW-1185">Reference proteome</keyword>
<dbReference type="GO" id="GO:0003824">
    <property type="term" value="F:catalytic activity"/>
    <property type="evidence" value="ECO:0007669"/>
    <property type="project" value="InterPro"/>
</dbReference>
<sequence length="253" mass="27982">MAQDLDVSTIALPMSSSPLPLDYPHVPLNRSKEYEATEILTIDGELLRRFNAYTQQHTVTAVDLLMTALLLACNQRFNMPSITVAFESNGRSPPGQSCDVSRTLGWFVSHYYLTLTTQPNDSPKATLERTQSTLHDLPVNGFNLFLAKHLKSFSKPCERAQFNINPELAFGYSDDQALNAANNSLPIAPQHDLLSPVMAQLLPNAHPYPLVVSCQHGTDKLEIYLVFHINQFHSSTAKSFAATVSQALDALVL</sequence>
<accession>A0A9W8AX69</accession>
<dbReference type="EMBL" id="JANBQB010001607">
    <property type="protein sequence ID" value="KAJ1970835.1"/>
    <property type="molecule type" value="Genomic_DNA"/>
</dbReference>
<evidence type="ECO:0000313" key="3">
    <source>
        <dbReference type="Proteomes" id="UP001151582"/>
    </source>
</evidence>
<comment type="caution">
    <text evidence="2">The sequence shown here is derived from an EMBL/GenBank/DDBJ whole genome shotgun (WGS) entry which is preliminary data.</text>
</comment>
<dbReference type="OrthoDB" id="5576080at2759"/>
<gene>
    <name evidence="2" type="ORF">H4R34_005935</name>
</gene>
<proteinExistence type="predicted"/>
<organism evidence="2 3">
    <name type="scientific">Dimargaris verticillata</name>
    <dbReference type="NCBI Taxonomy" id="2761393"/>
    <lineage>
        <taxon>Eukaryota</taxon>
        <taxon>Fungi</taxon>
        <taxon>Fungi incertae sedis</taxon>
        <taxon>Zoopagomycota</taxon>
        <taxon>Kickxellomycotina</taxon>
        <taxon>Dimargaritomycetes</taxon>
        <taxon>Dimargaritales</taxon>
        <taxon>Dimargaritaceae</taxon>
        <taxon>Dimargaris</taxon>
    </lineage>
</organism>
<name>A0A9W8AX69_9FUNG</name>
<evidence type="ECO:0000313" key="2">
    <source>
        <dbReference type="EMBL" id="KAJ1970835.1"/>
    </source>
</evidence>
<dbReference type="Pfam" id="PF00668">
    <property type="entry name" value="Condensation"/>
    <property type="match status" value="1"/>
</dbReference>
<evidence type="ECO:0000259" key="1">
    <source>
        <dbReference type="Pfam" id="PF00668"/>
    </source>
</evidence>
<dbReference type="Gene3D" id="3.30.559.30">
    <property type="entry name" value="Nonribosomal peptide synthetase, condensation domain"/>
    <property type="match status" value="1"/>
</dbReference>
<feature type="domain" description="Condensation" evidence="1">
    <location>
        <begin position="18"/>
        <end position="251"/>
    </location>
</feature>
<protein>
    <recommendedName>
        <fullName evidence="1">Condensation domain-containing protein</fullName>
    </recommendedName>
</protein>
<dbReference type="AlphaFoldDB" id="A0A9W8AX69"/>
<dbReference type="SUPFAM" id="SSF52777">
    <property type="entry name" value="CoA-dependent acyltransferases"/>
    <property type="match status" value="1"/>
</dbReference>